<sequence length="265" mass="30384">MSSWHHAGFRFDGRSNLGNRGLDLSKAHDQKAAVASFISTSLRTKPGLPIEYQTLKTNLTAYNRILKKTIRNAKSLHYRTIFTQSRNDPKQTWNAINNILNRNTKTDTNIEYLMKDNTRINFSKDITNHLNEFFTNIGQIIGSKIPSLNSSIDSYLQQTNNQVFDFVPITPTEIDIIIDNIKPKHSTGQDISTTLIKYLKFELRTLLTFKVNQMIAFTFPDTLKIAKVKPLFKKGDKHLCQSYRPISLLYAISKNPRKGHPSPNR</sequence>
<evidence type="ECO:0008006" key="4">
    <source>
        <dbReference type="Google" id="ProtNLM"/>
    </source>
</evidence>
<proteinExistence type="predicted"/>
<dbReference type="PANTHER" id="PTHR47510:SF3">
    <property type="entry name" value="ENDO_EXONUCLEASE_PHOSPHATASE DOMAIN-CONTAINING PROTEIN"/>
    <property type="match status" value="1"/>
</dbReference>
<dbReference type="EMBL" id="KB309733">
    <property type="protein sequence ID" value="ELT93448.1"/>
    <property type="molecule type" value="Genomic_DNA"/>
</dbReference>
<reference evidence="1 3" key="2">
    <citation type="journal article" date="2013" name="Nature">
        <title>Insights into bilaterian evolution from three spiralian genomes.</title>
        <authorList>
            <person name="Simakov O."/>
            <person name="Marletaz F."/>
            <person name="Cho S.J."/>
            <person name="Edsinger-Gonzales E."/>
            <person name="Havlak P."/>
            <person name="Hellsten U."/>
            <person name="Kuo D.H."/>
            <person name="Larsson T."/>
            <person name="Lv J."/>
            <person name="Arendt D."/>
            <person name="Savage R."/>
            <person name="Osoegawa K."/>
            <person name="de Jong P."/>
            <person name="Grimwood J."/>
            <person name="Chapman J.A."/>
            <person name="Shapiro H."/>
            <person name="Aerts A."/>
            <person name="Otillar R.P."/>
            <person name="Terry A.Y."/>
            <person name="Boore J.L."/>
            <person name="Grigoriev I.V."/>
            <person name="Lindberg D.R."/>
            <person name="Seaver E.C."/>
            <person name="Weisblat D.A."/>
            <person name="Putnam N.H."/>
            <person name="Rokhsar D.S."/>
        </authorList>
    </citation>
    <scope>NUCLEOTIDE SEQUENCE</scope>
    <source>
        <strain evidence="1 3">I ESC-2004</strain>
    </source>
</reference>
<dbReference type="PANTHER" id="PTHR47510">
    <property type="entry name" value="REVERSE TRANSCRIPTASE DOMAIN-CONTAINING PROTEIN"/>
    <property type="match status" value="1"/>
</dbReference>
<dbReference type="HOGENOM" id="CLU_1050699_0_0_1"/>
<organism evidence="1">
    <name type="scientific">Capitella teleta</name>
    <name type="common">Polychaete worm</name>
    <dbReference type="NCBI Taxonomy" id="283909"/>
    <lineage>
        <taxon>Eukaryota</taxon>
        <taxon>Metazoa</taxon>
        <taxon>Spiralia</taxon>
        <taxon>Lophotrochozoa</taxon>
        <taxon>Annelida</taxon>
        <taxon>Polychaeta</taxon>
        <taxon>Sedentaria</taxon>
        <taxon>Scolecida</taxon>
        <taxon>Capitellidae</taxon>
        <taxon>Capitella</taxon>
    </lineage>
</organism>
<keyword evidence="3" id="KW-1185">Reference proteome</keyword>
<evidence type="ECO:0000313" key="1">
    <source>
        <dbReference type="EMBL" id="ELT93448.1"/>
    </source>
</evidence>
<reference evidence="3" key="1">
    <citation type="submission" date="2012-12" db="EMBL/GenBank/DDBJ databases">
        <authorList>
            <person name="Hellsten U."/>
            <person name="Grimwood J."/>
            <person name="Chapman J.A."/>
            <person name="Shapiro H."/>
            <person name="Aerts A."/>
            <person name="Otillar R.P."/>
            <person name="Terry A.Y."/>
            <person name="Boore J.L."/>
            <person name="Simakov O."/>
            <person name="Marletaz F."/>
            <person name="Cho S.-J."/>
            <person name="Edsinger-Gonzales E."/>
            <person name="Havlak P."/>
            <person name="Kuo D.-H."/>
            <person name="Larsson T."/>
            <person name="Lv J."/>
            <person name="Arendt D."/>
            <person name="Savage R."/>
            <person name="Osoegawa K."/>
            <person name="de Jong P."/>
            <person name="Lindberg D.R."/>
            <person name="Seaver E.C."/>
            <person name="Weisblat D.A."/>
            <person name="Putnam N.H."/>
            <person name="Grigoriev I.V."/>
            <person name="Rokhsar D.S."/>
        </authorList>
    </citation>
    <scope>NUCLEOTIDE SEQUENCE</scope>
    <source>
        <strain evidence="3">I ESC-2004</strain>
    </source>
</reference>
<evidence type="ECO:0000313" key="2">
    <source>
        <dbReference type="EnsemblMetazoa" id="CapteP191405"/>
    </source>
</evidence>
<dbReference type="EMBL" id="AMQN01012760">
    <property type="status" value="NOT_ANNOTATED_CDS"/>
    <property type="molecule type" value="Genomic_DNA"/>
</dbReference>
<dbReference type="EnsemblMetazoa" id="CapteT191405">
    <property type="protein sequence ID" value="CapteP191405"/>
    <property type="gene ID" value="CapteG191405"/>
</dbReference>
<gene>
    <name evidence="1" type="ORF">CAPTEDRAFT_191405</name>
</gene>
<dbReference type="AlphaFoldDB" id="R7THZ8"/>
<evidence type="ECO:0000313" key="3">
    <source>
        <dbReference type="Proteomes" id="UP000014760"/>
    </source>
</evidence>
<dbReference type="OrthoDB" id="6157809at2759"/>
<dbReference type="EMBL" id="AMQN01012759">
    <property type="status" value="NOT_ANNOTATED_CDS"/>
    <property type="molecule type" value="Genomic_DNA"/>
</dbReference>
<reference evidence="2" key="3">
    <citation type="submission" date="2015-06" db="UniProtKB">
        <authorList>
            <consortium name="EnsemblMetazoa"/>
        </authorList>
    </citation>
    <scope>IDENTIFICATION</scope>
</reference>
<accession>R7THZ8</accession>
<name>R7THZ8_CAPTE</name>
<protein>
    <recommendedName>
        <fullName evidence="4">Reverse transcriptase domain-containing protein</fullName>
    </recommendedName>
</protein>
<dbReference type="Proteomes" id="UP000014760">
    <property type="component" value="Unassembled WGS sequence"/>
</dbReference>
<dbReference type="OMA" id="QNEDICL"/>